<accession>A0A6J7CX65</accession>
<protein>
    <submittedName>
        <fullName evidence="4">Unannotated protein</fullName>
    </submittedName>
</protein>
<dbReference type="EMBL" id="CAFBPS010000250">
    <property type="protein sequence ID" value="CAB5038417.1"/>
    <property type="molecule type" value="Genomic_DNA"/>
</dbReference>
<keyword evidence="1" id="KW-1133">Transmembrane helix</keyword>
<dbReference type="EMBL" id="CAEZZP010000015">
    <property type="protein sequence ID" value="CAB4765247.1"/>
    <property type="molecule type" value="Genomic_DNA"/>
</dbReference>
<keyword evidence="1" id="KW-0812">Transmembrane</keyword>
<reference evidence="4" key="1">
    <citation type="submission" date="2020-05" db="EMBL/GenBank/DDBJ databases">
        <authorList>
            <person name="Chiriac C."/>
            <person name="Salcher M."/>
            <person name="Ghai R."/>
            <person name="Kavagutti S V."/>
        </authorList>
    </citation>
    <scope>NUCLEOTIDE SEQUENCE</scope>
</reference>
<name>A0A6J7CX65_9ZZZZ</name>
<evidence type="ECO:0000313" key="2">
    <source>
        <dbReference type="EMBL" id="CAB4727269.1"/>
    </source>
</evidence>
<evidence type="ECO:0000256" key="1">
    <source>
        <dbReference type="SAM" id="Phobius"/>
    </source>
</evidence>
<dbReference type="EMBL" id="CAEZYH010000078">
    <property type="protein sequence ID" value="CAB4727269.1"/>
    <property type="molecule type" value="Genomic_DNA"/>
</dbReference>
<dbReference type="EMBL" id="CAFBLJ010000021">
    <property type="protein sequence ID" value="CAB4863422.1"/>
    <property type="molecule type" value="Genomic_DNA"/>
</dbReference>
<evidence type="ECO:0000313" key="4">
    <source>
        <dbReference type="EMBL" id="CAB4863422.1"/>
    </source>
</evidence>
<gene>
    <name evidence="2" type="ORF">UFOPK2658_01469</name>
    <name evidence="3" type="ORF">UFOPK2880_00416</name>
    <name evidence="4" type="ORF">UFOPK3304_00589</name>
    <name evidence="5" type="ORF">UFOPK4134_01906</name>
</gene>
<dbReference type="AlphaFoldDB" id="A0A6J7CX65"/>
<evidence type="ECO:0000313" key="5">
    <source>
        <dbReference type="EMBL" id="CAB5038417.1"/>
    </source>
</evidence>
<evidence type="ECO:0000313" key="3">
    <source>
        <dbReference type="EMBL" id="CAB4765247.1"/>
    </source>
</evidence>
<keyword evidence="1" id="KW-0472">Membrane</keyword>
<sequence>MAMSGVSLIGTACTPLLLGHPLALMLLSPRIIFMGMAAGKMSLIPFVLLATLRLSMTDPFHFLIGRRHGPKHMVKLGRIGRWMAKPGAHHKTLAIGLLVLRPIGRHLMWAGAQSVRVRWVVAIDIVSTIVYCVIVHKTASSI</sequence>
<organism evidence="4">
    <name type="scientific">freshwater metagenome</name>
    <dbReference type="NCBI Taxonomy" id="449393"/>
    <lineage>
        <taxon>unclassified sequences</taxon>
        <taxon>metagenomes</taxon>
        <taxon>ecological metagenomes</taxon>
    </lineage>
</organism>
<feature type="transmembrane region" description="Helical" evidence="1">
    <location>
        <begin position="43"/>
        <end position="64"/>
    </location>
</feature>
<proteinExistence type="predicted"/>